<gene>
    <name evidence="7" type="ORF">M0812_19123</name>
    <name evidence="8" type="ORF">M0813_14879</name>
</gene>
<evidence type="ECO:0000313" key="9">
    <source>
        <dbReference type="Proteomes" id="UP001146793"/>
    </source>
</evidence>
<dbReference type="Pfam" id="PF04824">
    <property type="entry name" value="Rad21_Rec8"/>
    <property type="match status" value="1"/>
</dbReference>
<dbReference type="InterPro" id="IPR006910">
    <property type="entry name" value="Rad21_Rec8_N"/>
</dbReference>
<evidence type="ECO:0000256" key="2">
    <source>
        <dbReference type="ARBA" id="ARBA00009870"/>
    </source>
</evidence>
<evidence type="ECO:0000313" key="7">
    <source>
        <dbReference type="EMBL" id="KAJ3437055.1"/>
    </source>
</evidence>
<evidence type="ECO:0000259" key="5">
    <source>
        <dbReference type="Pfam" id="PF04824"/>
    </source>
</evidence>
<reference evidence="8" key="1">
    <citation type="submission" date="2022-08" db="EMBL/GenBank/DDBJ databases">
        <title>Novel sulfate-reducing endosymbionts in the free-living metamonad Anaeramoeba.</title>
        <authorList>
            <person name="Jerlstrom-Hultqvist J."/>
            <person name="Cepicka I."/>
            <person name="Gallot-Lavallee L."/>
            <person name="Salas-Leiva D."/>
            <person name="Curtis B.A."/>
            <person name="Zahonova K."/>
            <person name="Pipaliya S."/>
            <person name="Dacks J."/>
            <person name="Roger A.J."/>
        </authorList>
    </citation>
    <scope>NUCLEOTIDE SEQUENCE</scope>
    <source>
        <strain evidence="8">Schooner1</strain>
    </source>
</reference>
<feature type="domain" description="Rad21/Rec8-like protein N-terminal" evidence="6">
    <location>
        <begin position="1"/>
        <end position="101"/>
    </location>
</feature>
<evidence type="ECO:0000259" key="6">
    <source>
        <dbReference type="Pfam" id="PF04825"/>
    </source>
</evidence>
<dbReference type="SUPFAM" id="SSF46785">
    <property type="entry name" value="Winged helix' DNA-binding domain"/>
    <property type="match status" value="1"/>
</dbReference>
<dbReference type="Pfam" id="PF04825">
    <property type="entry name" value="Rad21_Rec8_N"/>
    <property type="match status" value="1"/>
</dbReference>
<dbReference type="CDD" id="cd21747">
    <property type="entry name" value="Rad21_Rec8_M"/>
    <property type="match status" value="1"/>
</dbReference>
<dbReference type="GO" id="GO:0007062">
    <property type="term" value="P:sister chromatid cohesion"/>
    <property type="evidence" value="ECO:0007669"/>
    <property type="project" value="InterPro"/>
</dbReference>
<feature type="region of interest" description="Disordered" evidence="4">
    <location>
        <begin position="438"/>
        <end position="462"/>
    </location>
</feature>
<dbReference type="PANTHER" id="PTHR12585">
    <property type="entry name" value="SCC1 / RAD21 FAMILY MEMBER"/>
    <property type="match status" value="1"/>
</dbReference>
<dbReference type="Gene3D" id="1.10.10.580">
    <property type="entry name" value="Structural maintenance of chromosome 1. Chain E"/>
    <property type="match status" value="1"/>
</dbReference>
<evidence type="ECO:0000256" key="4">
    <source>
        <dbReference type="SAM" id="MobiDB-lite"/>
    </source>
</evidence>
<evidence type="ECO:0000313" key="8">
    <source>
        <dbReference type="EMBL" id="KAJ6251680.1"/>
    </source>
</evidence>
<keyword evidence="3" id="KW-0539">Nucleus</keyword>
<sequence>MFFLTDLLTKKGPLSKVWLAGNNSDKLKKRGVLESKIPEIVDYIINEPRITLVLRISGKLLKGIVQIYTRKCSYMLVDVTDVINKMKLTFRPGIVDLPVDQTIAKYDSITLTEYSTSELLSTQLGELPLLIQPTKEGLLFQTLDVFQIPERQHMPLEELEARQEQITISRERGDLPDLEFPQDETQLGDIIPRDQTKLSQIFETEDMGMGIGGGISLGEEFLQERITPKPDLTRKRTLDFRDISDYTFDLTPGTDQIRRRTTYDRLIAGRGDIRDEELDLLTTPRKLMELKLLLKEEELLQTAEKTPTEKTKKRAAGRKKRKTVDEKIRLDTDFMRNMLEDPSDTLVDRRHLEQRRYRTLNKDFFTNTVSNNWPTQVRDRMKHVRNISNQSLQLERQIREQIETETMRTATTGHGEEMDQGVGGMMPMDRESFGTFQTPTTERRFGSTFPSSTGMIPSEREQEMDRGGISLGDEYDRFSLSKGLETGEQPFQIGRPSDIASTLEEPLLDTLSPLKEKELEDVQSRKLRDYLKKKFETEETMDFSTLTERSNRKLASKIFFHLLVLKSNDFVDVKQDEPKGRIQISPGINL</sequence>
<dbReference type="PANTHER" id="PTHR12585:SF69">
    <property type="entry name" value="FI11703P"/>
    <property type="match status" value="1"/>
</dbReference>
<dbReference type="Proteomes" id="UP001150062">
    <property type="component" value="Unassembled WGS sequence"/>
</dbReference>
<comment type="caution">
    <text evidence="7">The sequence shown here is derived from an EMBL/GenBank/DDBJ whole genome shotgun (WGS) entry which is preliminary data.</text>
</comment>
<reference evidence="7" key="2">
    <citation type="submission" date="2022-08" db="EMBL/GenBank/DDBJ databases">
        <title>Novel sulphate-reducing endosymbionts in the free-living metamonad Anaeramoeba.</title>
        <authorList>
            <person name="Jerlstrom-Hultqvist J."/>
            <person name="Cepicka I."/>
            <person name="Gallot-Lavallee L."/>
            <person name="Salas-Leiva D."/>
            <person name="Curtis B.A."/>
            <person name="Zahonova K."/>
            <person name="Pipaliya S."/>
            <person name="Dacks J."/>
            <person name="Roger A.J."/>
        </authorList>
    </citation>
    <scope>NUCLEOTIDE SEQUENCE</scope>
    <source>
        <strain evidence="7">Busselton2</strain>
    </source>
</reference>
<dbReference type="GO" id="GO:1990414">
    <property type="term" value="P:replication-born double-strand break repair via sister chromatid exchange"/>
    <property type="evidence" value="ECO:0007669"/>
    <property type="project" value="TreeGrafter"/>
</dbReference>
<comment type="similarity">
    <text evidence="2">Belongs to the rad21 family.</text>
</comment>
<dbReference type="GO" id="GO:0008278">
    <property type="term" value="C:cohesin complex"/>
    <property type="evidence" value="ECO:0007669"/>
    <property type="project" value="InterPro"/>
</dbReference>
<evidence type="ECO:0000256" key="3">
    <source>
        <dbReference type="ARBA" id="ARBA00023242"/>
    </source>
</evidence>
<dbReference type="GO" id="GO:0005634">
    <property type="term" value="C:nucleus"/>
    <property type="evidence" value="ECO:0007669"/>
    <property type="project" value="UniProtKB-SubCell"/>
</dbReference>
<comment type="subcellular location">
    <subcellularLocation>
        <location evidence="1">Nucleus</location>
    </subcellularLocation>
</comment>
<protein>
    <submittedName>
        <fullName evidence="7">Scc1 / rad21 family member</fullName>
    </submittedName>
</protein>
<proteinExistence type="inferred from homology"/>
<name>A0AAV7Z8Z9_9EUKA</name>
<accession>A0AAV7Z8Z9</accession>
<feature type="domain" description="Rad21/Rec8-like protein C-terminal eukaryotic" evidence="5">
    <location>
        <begin position="540"/>
        <end position="589"/>
    </location>
</feature>
<organism evidence="7 9">
    <name type="scientific">Anaeramoeba flamelloides</name>
    <dbReference type="NCBI Taxonomy" id="1746091"/>
    <lineage>
        <taxon>Eukaryota</taxon>
        <taxon>Metamonada</taxon>
        <taxon>Anaeramoebidae</taxon>
        <taxon>Anaeramoeba</taxon>
    </lineage>
</organism>
<keyword evidence="10" id="KW-1185">Reference proteome</keyword>
<dbReference type="Proteomes" id="UP001146793">
    <property type="component" value="Unassembled WGS sequence"/>
</dbReference>
<dbReference type="AlphaFoldDB" id="A0AAV7Z8Z9"/>
<evidence type="ECO:0000256" key="1">
    <source>
        <dbReference type="ARBA" id="ARBA00004123"/>
    </source>
</evidence>
<dbReference type="GO" id="GO:0003682">
    <property type="term" value="F:chromatin binding"/>
    <property type="evidence" value="ECO:0007669"/>
    <property type="project" value="TreeGrafter"/>
</dbReference>
<dbReference type="InterPro" id="IPR023093">
    <property type="entry name" value="ScpA-like_C"/>
</dbReference>
<dbReference type="InterPro" id="IPR006909">
    <property type="entry name" value="Rad21/Rec8_C_eu"/>
</dbReference>
<dbReference type="InterPro" id="IPR039781">
    <property type="entry name" value="Rad21/Rec8-like"/>
</dbReference>
<dbReference type="EMBL" id="JANTQA010000036">
    <property type="protein sequence ID" value="KAJ3437055.1"/>
    <property type="molecule type" value="Genomic_DNA"/>
</dbReference>
<dbReference type="EMBL" id="JAOAOG010000055">
    <property type="protein sequence ID" value="KAJ6251680.1"/>
    <property type="molecule type" value="Genomic_DNA"/>
</dbReference>
<dbReference type="InterPro" id="IPR036390">
    <property type="entry name" value="WH_DNA-bd_sf"/>
</dbReference>
<evidence type="ECO:0000313" key="10">
    <source>
        <dbReference type="Proteomes" id="UP001150062"/>
    </source>
</evidence>